<sequence>MKFFKVYFLLGKAHSPEHILTSNFNAERNCTDTGELKWLIVLAENEDMAIELAGKGYEAVGVSRFKFSHDFLRAHLRDFVA</sequence>
<dbReference type="OrthoDB" id="771444at2"/>
<dbReference type="AlphaFoldDB" id="A0A0D0GVM3"/>
<dbReference type="Proteomes" id="UP000032049">
    <property type="component" value="Unassembled WGS sequence"/>
</dbReference>
<accession>A0A0D0GVM3</accession>
<organism evidence="1 2">
    <name type="scientific">Pedobacter lusitanus</name>
    <dbReference type="NCBI Taxonomy" id="1503925"/>
    <lineage>
        <taxon>Bacteria</taxon>
        <taxon>Pseudomonadati</taxon>
        <taxon>Bacteroidota</taxon>
        <taxon>Sphingobacteriia</taxon>
        <taxon>Sphingobacteriales</taxon>
        <taxon>Sphingobacteriaceae</taxon>
        <taxon>Pedobacter</taxon>
    </lineage>
</organism>
<dbReference type="EMBL" id="JXRA01000013">
    <property type="protein sequence ID" value="KIO78476.1"/>
    <property type="molecule type" value="Genomic_DNA"/>
</dbReference>
<protein>
    <submittedName>
        <fullName evidence="1">Uncharacterized protein</fullName>
    </submittedName>
</protein>
<evidence type="ECO:0000313" key="2">
    <source>
        <dbReference type="Proteomes" id="UP000032049"/>
    </source>
</evidence>
<evidence type="ECO:0000313" key="1">
    <source>
        <dbReference type="EMBL" id="KIO78476.1"/>
    </source>
</evidence>
<comment type="caution">
    <text evidence="1">The sequence shown here is derived from an EMBL/GenBank/DDBJ whole genome shotgun (WGS) entry which is preliminary data.</text>
</comment>
<dbReference type="RefSeq" id="WP_041878353.1">
    <property type="nucleotide sequence ID" value="NZ_CP157278.1"/>
</dbReference>
<reference evidence="1 2" key="1">
    <citation type="submission" date="2015-01" db="EMBL/GenBank/DDBJ databases">
        <title>Draft genome sequence of Pedobacter sp. NL19 isolated from sludge of an effluent treatment pond in an abandoned uranium mine.</title>
        <authorList>
            <person name="Santos T."/>
            <person name="Caetano T."/>
            <person name="Covas C."/>
            <person name="Cruz A."/>
            <person name="Mendo S."/>
        </authorList>
    </citation>
    <scope>NUCLEOTIDE SEQUENCE [LARGE SCALE GENOMIC DNA]</scope>
    <source>
        <strain evidence="1 2">NL19</strain>
    </source>
</reference>
<name>A0A0D0GVM3_9SPHI</name>
<proteinExistence type="predicted"/>
<keyword evidence="2" id="KW-1185">Reference proteome</keyword>
<gene>
    <name evidence="1" type="ORF">TH53_03455</name>
</gene>